<evidence type="ECO:0000256" key="1">
    <source>
        <dbReference type="SAM" id="Phobius"/>
    </source>
</evidence>
<sequence>MTTHLKQKLIITVLFVALVFSLFFNWLGSKESGSKETSICNDFHNERPSTLTSSLIRDMINQYRTNQYTAINKSRDIDEPDAHSIWFDLDTIKKFIYHIERNVAKNGSEKNNKLGLRIYYAAYPELSEFTKPYNRDIAFMATDPIKKQFATRHTLVMIPTIFNKDLNGDVDFNPLDASTFNGFVSTIKKSNRDQKNEIAPYQSQKYQPMALSTASSSDAMARNHGNLIPPADPMAGAF</sequence>
<accession>A0A2V4BIR3</accession>
<keyword evidence="1" id="KW-0812">Transmembrane</keyword>
<dbReference type="EMBL" id="QJHK01000030">
    <property type="protein sequence ID" value="PXY38848.1"/>
    <property type="molecule type" value="Genomic_DNA"/>
</dbReference>
<name>A0A2V4BIR3_9FLAO</name>
<gene>
    <name evidence="2" type="ORF">DMB65_20940</name>
</gene>
<protein>
    <submittedName>
        <fullName evidence="2">Uncharacterized protein</fullName>
    </submittedName>
</protein>
<dbReference type="Proteomes" id="UP000247903">
    <property type="component" value="Unassembled WGS sequence"/>
</dbReference>
<comment type="caution">
    <text evidence="2">The sequence shown here is derived from an EMBL/GenBank/DDBJ whole genome shotgun (WGS) entry which is preliminary data.</text>
</comment>
<dbReference type="RefSeq" id="WP_110308573.1">
    <property type="nucleotide sequence ID" value="NZ_QJHK01000030.1"/>
</dbReference>
<evidence type="ECO:0000313" key="2">
    <source>
        <dbReference type="EMBL" id="PXY38848.1"/>
    </source>
</evidence>
<feature type="transmembrane region" description="Helical" evidence="1">
    <location>
        <begin position="9"/>
        <end position="28"/>
    </location>
</feature>
<keyword evidence="1" id="KW-0472">Membrane</keyword>
<proteinExistence type="predicted"/>
<keyword evidence="3" id="KW-1185">Reference proteome</keyword>
<dbReference type="OrthoDB" id="1355945at2"/>
<dbReference type="AlphaFoldDB" id="A0A2V4BIR3"/>
<organism evidence="2 3">
    <name type="scientific">Flavobacterium cheongpyeongense</name>
    <dbReference type="NCBI Taxonomy" id="2212651"/>
    <lineage>
        <taxon>Bacteria</taxon>
        <taxon>Pseudomonadati</taxon>
        <taxon>Bacteroidota</taxon>
        <taxon>Flavobacteriia</taxon>
        <taxon>Flavobacteriales</taxon>
        <taxon>Flavobacteriaceae</taxon>
        <taxon>Flavobacterium</taxon>
    </lineage>
</organism>
<reference evidence="2 3" key="1">
    <citation type="submission" date="2018-05" db="EMBL/GenBank/DDBJ databases">
        <title>Flavobacterium sp. strain IMCC34759, incomplete genome.</title>
        <authorList>
            <person name="Joung Y."/>
            <person name="Cho J."/>
        </authorList>
    </citation>
    <scope>NUCLEOTIDE SEQUENCE [LARGE SCALE GENOMIC DNA]</scope>
    <source>
        <strain evidence="2 3">IMCC34759</strain>
    </source>
</reference>
<evidence type="ECO:0000313" key="3">
    <source>
        <dbReference type="Proteomes" id="UP000247903"/>
    </source>
</evidence>
<keyword evidence="1" id="KW-1133">Transmembrane helix</keyword>